<evidence type="ECO:0000313" key="8">
    <source>
        <dbReference type="Proteomes" id="UP000253215"/>
    </source>
</evidence>
<evidence type="ECO:0000256" key="3">
    <source>
        <dbReference type="ARBA" id="ARBA00022692"/>
    </source>
</evidence>
<protein>
    <recommendedName>
        <fullName evidence="9">MFS transporter</fullName>
    </recommendedName>
</protein>
<gene>
    <name evidence="7" type="ORF">CAC02_08125</name>
</gene>
<evidence type="ECO:0000256" key="2">
    <source>
        <dbReference type="ARBA" id="ARBA00022475"/>
    </source>
</evidence>
<comment type="caution">
    <text evidence="7">The sequence shown here is derived from an EMBL/GenBank/DDBJ whole genome shotgun (WGS) entry which is preliminary data.</text>
</comment>
<dbReference type="EMBL" id="NETH01000040">
    <property type="protein sequence ID" value="RCW16531.1"/>
    <property type="molecule type" value="Genomic_DNA"/>
</dbReference>
<feature type="transmembrane region" description="Helical" evidence="6">
    <location>
        <begin position="296"/>
        <end position="317"/>
    </location>
</feature>
<evidence type="ECO:0000256" key="4">
    <source>
        <dbReference type="ARBA" id="ARBA00022989"/>
    </source>
</evidence>
<dbReference type="Gene3D" id="1.20.1250.20">
    <property type="entry name" value="MFS general substrate transporter like domains"/>
    <property type="match status" value="2"/>
</dbReference>
<accession>A0A368UC86</accession>
<dbReference type="GO" id="GO:0005886">
    <property type="term" value="C:plasma membrane"/>
    <property type="evidence" value="ECO:0007669"/>
    <property type="project" value="UniProtKB-SubCell"/>
</dbReference>
<dbReference type="PANTHER" id="PTHR23513:SF11">
    <property type="entry name" value="STAPHYLOFERRIN A TRANSPORTER"/>
    <property type="match status" value="1"/>
</dbReference>
<keyword evidence="5 6" id="KW-0472">Membrane</keyword>
<keyword evidence="3 6" id="KW-0812">Transmembrane</keyword>
<dbReference type="InterPro" id="IPR036259">
    <property type="entry name" value="MFS_trans_sf"/>
</dbReference>
<feature type="transmembrane region" description="Helical" evidence="6">
    <location>
        <begin position="203"/>
        <end position="222"/>
    </location>
</feature>
<sequence>MANNMNNFKNFIISDVCSQFSAGMLLAAMNWHAIQSYGSNGLIARLTNINLFSGFLVTLCMVKLVSKYSAKTVIISSHLIRIFFVALSLLIYCSFGKTYSSFYFLALSNGLAWNIYFPASKNLISLLSRNLDTVYTNGIAELSMQVGLFSAGLVSGILYKYIGFSMILLIGIILFVISLLSILKINILREDIVEEKVEDKKNLSYSWSLFLIGIVLYLPFVGSNLLNTILPGYVLENLGGSSVSYGVIDMFYGIGALIAGYTIIKLSKYLKFNLLIIVLFFSSSLLTYLLIFNNSILNSCLIVLFLGFAGPSIRTLIYSEVMKKLSSYYLGELMFIWNIFNLALQILSTYLLGNIINRSGANIGFSIYGLILLFGGFIYLTIMSKFEKD</sequence>
<feature type="transmembrane region" description="Helical" evidence="6">
    <location>
        <begin position="46"/>
        <end position="65"/>
    </location>
</feature>
<dbReference type="Pfam" id="PF07690">
    <property type="entry name" value="MFS_1"/>
    <property type="match status" value="1"/>
</dbReference>
<comment type="subcellular location">
    <subcellularLocation>
        <location evidence="1">Cell membrane</location>
        <topology evidence="1">Multi-pass membrane protein</topology>
    </subcellularLocation>
</comment>
<keyword evidence="2" id="KW-1003">Cell membrane</keyword>
<keyword evidence="4 6" id="KW-1133">Transmembrane helix</keyword>
<dbReference type="GO" id="GO:0022857">
    <property type="term" value="F:transmembrane transporter activity"/>
    <property type="evidence" value="ECO:0007669"/>
    <property type="project" value="InterPro"/>
</dbReference>
<proteinExistence type="predicted"/>
<feature type="transmembrane region" description="Helical" evidence="6">
    <location>
        <begin position="72"/>
        <end position="92"/>
    </location>
</feature>
<evidence type="ECO:0000313" key="7">
    <source>
        <dbReference type="EMBL" id="RCW16531.1"/>
    </source>
</evidence>
<feature type="transmembrane region" description="Helical" evidence="6">
    <location>
        <begin position="242"/>
        <end position="263"/>
    </location>
</feature>
<evidence type="ECO:0000256" key="5">
    <source>
        <dbReference type="ARBA" id="ARBA00023136"/>
    </source>
</evidence>
<evidence type="ECO:0000256" key="6">
    <source>
        <dbReference type="SAM" id="Phobius"/>
    </source>
</evidence>
<dbReference type="PANTHER" id="PTHR23513">
    <property type="entry name" value="INTEGRAL MEMBRANE EFFLUX PROTEIN-RELATED"/>
    <property type="match status" value="1"/>
</dbReference>
<name>A0A368UC86_9STRE</name>
<dbReference type="Proteomes" id="UP000253215">
    <property type="component" value="Unassembled WGS sequence"/>
</dbReference>
<evidence type="ECO:0008006" key="9">
    <source>
        <dbReference type="Google" id="ProtNLM"/>
    </source>
</evidence>
<feature type="transmembrane region" description="Helical" evidence="6">
    <location>
        <begin position="164"/>
        <end position="183"/>
    </location>
</feature>
<feature type="transmembrane region" description="Helical" evidence="6">
    <location>
        <begin position="329"/>
        <end position="351"/>
    </location>
</feature>
<dbReference type="AlphaFoldDB" id="A0A368UC86"/>
<feature type="transmembrane region" description="Helical" evidence="6">
    <location>
        <begin position="363"/>
        <end position="382"/>
    </location>
</feature>
<organism evidence="7 8">
    <name type="scientific">Streptococcus gallolyticus</name>
    <dbReference type="NCBI Taxonomy" id="315405"/>
    <lineage>
        <taxon>Bacteria</taxon>
        <taxon>Bacillati</taxon>
        <taxon>Bacillota</taxon>
        <taxon>Bacilli</taxon>
        <taxon>Lactobacillales</taxon>
        <taxon>Streptococcaceae</taxon>
        <taxon>Streptococcus</taxon>
    </lineage>
</organism>
<evidence type="ECO:0000256" key="1">
    <source>
        <dbReference type="ARBA" id="ARBA00004651"/>
    </source>
</evidence>
<feature type="transmembrane region" description="Helical" evidence="6">
    <location>
        <begin position="270"/>
        <end position="290"/>
    </location>
</feature>
<reference evidence="7 8" key="1">
    <citation type="journal article" date="2018" name="Sci. Rep.">
        <title>Network-guided genomic and metagenomic analysis of the faecal microbiota of the critically endangered kakapo.</title>
        <authorList>
            <person name="Waite D.W."/>
            <person name="Dsouza M."/>
            <person name="Sekiguchi Y."/>
            <person name="Hugenholtz P."/>
            <person name="Taylor M.W."/>
        </authorList>
    </citation>
    <scope>NUCLEOTIDE SEQUENCE [LARGE SCALE GENOMIC DNA]</scope>
    <source>
        <strain evidence="7 8">BI02</strain>
    </source>
</reference>
<dbReference type="SUPFAM" id="SSF103473">
    <property type="entry name" value="MFS general substrate transporter"/>
    <property type="match status" value="1"/>
</dbReference>
<feature type="transmembrane region" description="Helical" evidence="6">
    <location>
        <begin position="12"/>
        <end position="34"/>
    </location>
</feature>
<dbReference type="InterPro" id="IPR011701">
    <property type="entry name" value="MFS"/>
</dbReference>